<dbReference type="GO" id="GO:1990072">
    <property type="term" value="C:TRAPPIII protein complex"/>
    <property type="evidence" value="ECO:0007669"/>
    <property type="project" value="TreeGrafter"/>
</dbReference>
<protein>
    <submittedName>
        <fullName evidence="4">DUF974-domain-containing protein</fullName>
    </submittedName>
</protein>
<gene>
    <name evidence="4" type="ORF">EXIGLDRAFT_767486</name>
</gene>
<keyword evidence="5" id="KW-1185">Reference proteome</keyword>
<dbReference type="Pfam" id="PF23647">
    <property type="entry name" value="TRAPPC13_M"/>
    <property type="match status" value="1"/>
</dbReference>
<evidence type="ECO:0000259" key="3">
    <source>
        <dbReference type="Pfam" id="PF23647"/>
    </source>
</evidence>
<dbReference type="AlphaFoldDB" id="A0A165IYM7"/>
<sequence length="622" mass="66732">MADPLTLKVMRINRPSLAAAWTPFFSSSPAFSAHATHSIMSMQSDLPLPAHPTTLRDLTAISDVLMLPPSFGAIQLGETFSSCLCINNDANADIHAVALNVEMQTATSKVPLASIGGPDLTLTAENNFVETVVHHEIKELGQHVLACTITYRLPNSTSEEPSTIRKYYKFAVTNPLSVKTKVHTPRSPSALLSRAEREKVFLEVHVQNLTADPLWFEQMKFECAENWLVNDANLTPDKTSIFTGAAALIQPQDTRQYVYILTPTAESIPSFPVVHAPGAVIPLGRLDISWRSSFGSPGRLLTSMLSRRIPLAPAAPPASALPPHLQRGRRPGSPTPSVPSTPPGSPFRARTLPQRPGSRPQSPAPSITSPTPTFASLAQAPLIYALTPPAPIDFDLAVLSVPREPVPRDTPFTVRLAITLAALPPAAGRTRFVSTAIQHVQPARPPNTHTAVSAALASNLQVPSRPTSPSPRGSVVLSRAPSIAGTETLVESPLAAAFQLQQQQQHSALGLGTMPPPHALEDAGHAPPADGVLFLGASSQTLPTFVFSQPEAANATERQEHTREFELAFMPTRTGFATVGGLRLVLLSDEERVEAAASPPAPHRHETRMLKEWDVVAEILVV</sequence>
<dbReference type="InterPro" id="IPR055427">
    <property type="entry name" value="TRAPPC13_N"/>
</dbReference>
<feature type="compositionally biased region" description="Pro residues" evidence="1">
    <location>
        <begin position="333"/>
        <end position="345"/>
    </location>
</feature>
<evidence type="ECO:0000256" key="1">
    <source>
        <dbReference type="SAM" id="MobiDB-lite"/>
    </source>
</evidence>
<feature type="region of interest" description="Disordered" evidence="1">
    <location>
        <begin position="314"/>
        <end position="372"/>
    </location>
</feature>
<dbReference type="OrthoDB" id="10250284at2759"/>
<dbReference type="InterPro" id="IPR055429">
    <property type="entry name" value="TRAPPC13_M"/>
</dbReference>
<evidence type="ECO:0000313" key="4">
    <source>
        <dbReference type="EMBL" id="KZV94066.1"/>
    </source>
</evidence>
<accession>A0A165IYM7</accession>
<feature type="domain" description="Trafficking protein particle complex subunit 13 N-terminal" evidence="2">
    <location>
        <begin position="5"/>
        <end position="172"/>
    </location>
</feature>
<proteinExistence type="predicted"/>
<dbReference type="PANTHER" id="PTHR13134:SF3">
    <property type="entry name" value="TRAFFICKING PROTEIN PARTICLE COMPLEX SUBUNIT 13"/>
    <property type="match status" value="1"/>
</dbReference>
<feature type="compositionally biased region" description="Low complexity" evidence="1">
    <location>
        <begin position="360"/>
        <end position="372"/>
    </location>
</feature>
<dbReference type="Proteomes" id="UP000077266">
    <property type="component" value="Unassembled WGS sequence"/>
</dbReference>
<feature type="domain" description="Trafficking protein particle complex subunit 13 middle" evidence="3">
    <location>
        <begin position="176"/>
        <end position="310"/>
    </location>
</feature>
<dbReference type="InParanoid" id="A0A165IYM7"/>
<dbReference type="PANTHER" id="PTHR13134">
    <property type="entry name" value="TRAFFICKING PROTEIN PARTICLE COMPLEX SUBUNIT 13"/>
    <property type="match status" value="1"/>
</dbReference>
<evidence type="ECO:0000313" key="5">
    <source>
        <dbReference type="Proteomes" id="UP000077266"/>
    </source>
</evidence>
<organism evidence="4 5">
    <name type="scientific">Exidia glandulosa HHB12029</name>
    <dbReference type="NCBI Taxonomy" id="1314781"/>
    <lineage>
        <taxon>Eukaryota</taxon>
        <taxon>Fungi</taxon>
        <taxon>Dikarya</taxon>
        <taxon>Basidiomycota</taxon>
        <taxon>Agaricomycotina</taxon>
        <taxon>Agaricomycetes</taxon>
        <taxon>Auriculariales</taxon>
        <taxon>Exidiaceae</taxon>
        <taxon>Exidia</taxon>
    </lineage>
</organism>
<evidence type="ECO:0000259" key="2">
    <source>
        <dbReference type="Pfam" id="PF06159"/>
    </source>
</evidence>
<dbReference type="STRING" id="1314781.A0A165IYM7"/>
<name>A0A165IYM7_EXIGL</name>
<dbReference type="Pfam" id="PF06159">
    <property type="entry name" value="TRAPPC13_N"/>
    <property type="match status" value="1"/>
</dbReference>
<reference evidence="4 5" key="1">
    <citation type="journal article" date="2016" name="Mol. Biol. Evol.">
        <title>Comparative Genomics of Early-Diverging Mushroom-Forming Fungi Provides Insights into the Origins of Lignocellulose Decay Capabilities.</title>
        <authorList>
            <person name="Nagy L.G."/>
            <person name="Riley R."/>
            <person name="Tritt A."/>
            <person name="Adam C."/>
            <person name="Daum C."/>
            <person name="Floudas D."/>
            <person name="Sun H."/>
            <person name="Yadav J.S."/>
            <person name="Pangilinan J."/>
            <person name="Larsson K.H."/>
            <person name="Matsuura K."/>
            <person name="Barry K."/>
            <person name="Labutti K."/>
            <person name="Kuo R."/>
            <person name="Ohm R.A."/>
            <person name="Bhattacharya S.S."/>
            <person name="Shirouzu T."/>
            <person name="Yoshinaga Y."/>
            <person name="Martin F.M."/>
            <person name="Grigoriev I.V."/>
            <person name="Hibbett D.S."/>
        </authorList>
    </citation>
    <scope>NUCLEOTIDE SEQUENCE [LARGE SCALE GENOMIC DNA]</scope>
    <source>
        <strain evidence="4 5">HHB12029</strain>
    </source>
</reference>
<dbReference type="InterPro" id="IPR010378">
    <property type="entry name" value="TRAPPC13"/>
</dbReference>
<dbReference type="EMBL" id="KV425979">
    <property type="protein sequence ID" value="KZV94066.1"/>
    <property type="molecule type" value="Genomic_DNA"/>
</dbReference>